<evidence type="ECO:0000313" key="2">
    <source>
        <dbReference type="Proteomes" id="UP000253606"/>
    </source>
</evidence>
<keyword evidence="2" id="KW-1185">Reference proteome</keyword>
<evidence type="ECO:0000313" key="1">
    <source>
        <dbReference type="EMBL" id="AXC11817.1"/>
    </source>
</evidence>
<name>A0A2Z5FZ94_9BACT</name>
<protein>
    <submittedName>
        <fullName evidence="1">Uncharacterized protein</fullName>
    </submittedName>
</protein>
<gene>
    <name evidence="1" type="ORF">ACPOL_2495</name>
</gene>
<sequence>MRAERIRILDEQSELEPFNEQSAILVERWLGSSVQALRMYTEQ</sequence>
<dbReference type="KEGG" id="abas:ACPOL_2495"/>
<reference evidence="1 2" key="1">
    <citation type="journal article" date="2018" name="Front. Microbiol.">
        <title>Hydrolytic Capabilities as a Key to Environmental Success: Chitinolytic and Cellulolytic Acidobacteria From Acidic Sub-arctic Soils and Boreal Peatlands.</title>
        <authorList>
            <person name="Belova S.E."/>
            <person name="Ravin N.V."/>
            <person name="Pankratov T.A."/>
            <person name="Rakitin A.L."/>
            <person name="Ivanova A.A."/>
            <person name="Beletsky A.V."/>
            <person name="Mardanov A.V."/>
            <person name="Sinninghe Damste J.S."/>
            <person name="Dedysh S.N."/>
        </authorList>
    </citation>
    <scope>NUCLEOTIDE SEQUENCE [LARGE SCALE GENOMIC DNA]</scope>
    <source>
        <strain evidence="1 2">SBC82</strain>
    </source>
</reference>
<dbReference type="EMBL" id="CP030840">
    <property type="protein sequence ID" value="AXC11817.1"/>
    <property type="molecule type" value="Genomic_DNA"/>
</dbReference>
<organism evidence="1 2">
    <name type="scientific">Acidisarcina polymorpha</name>
    <dbReference type="NCBI Taxonomy" id="2211140"/>
    <lineage>
        <taxon>Bacteria</taxon>
        <taxon>Pseudomonadati</taxon>
        <taxon>Acidobacteriota</taxon>
        <taxon>Terriglobia</taxon>
        <taxon>Terriglobales</taxon>
        <taxon>Acidobacteriaceae</taxon>
        <taxon>Acidisarcina</taxon>
    </lineage>
</organism>
<dbReference type="AlphaFoldDB" id="A0A2Z5FZ94"/>
<accession>A0A2Z5FZ94</accession>
<proteinExistence type="predicted"/>
<dbReference type="Proteomes" id="UP000253606">
    <property type="component" value="Chromosome"/>
</dbReference>